<dbReference type="HAMAP" id="MF_00120">
    <property type="entry name" value="GatA"/>
    <property type="match status" value="1"/>
</dbReference>
<dbReference type="InterPro" id="IPR023631">
    <property type="entry name" value="Amidase_dom"/>
</dbReference>
<dbReference type="PANTHER" id="PTHR11895:SF7">
    <property type="entry name" value="GLUTAMYL-TRNA(GLN) AMIDOTRANSFERASE SUBUNIT A, MITOCHONDRIAL"/>
    <property type="match status" value="1"/>
</dbReference>
<evidence type="ECO:0000256" key="3">
    <source>
        <dbReference type="ARBA" id="ARBA00022840"/>
    </source>
</evidence>
<dbReference type="PANTHER" id="PTHR11895">
    <property type="entry name" value="TRANSAMIDASE"/>
    <property type="match status" value="1"/>
</dbReference>
<sequence>MYKLNLNNNLPLLNRSIAEIHQLFRTGQLSPLDLFEQCRQRIRDTKILNAFITSTDDFGFDQSTKSTERYRQGEAFGLLDGIPISFKDNFSTKNIRTTCASKMLENYHPPFNATVVEKLFNSGVTIMGKTNMDEFAMGSACSESYFGPAYHPWNSSIHCKFYSKSKDPKMIAESRPVDDKNCWFIAGGSSGGSAISVATGACFASLSSDTGGSTRNPASRLGIVGFKPSYGLISRYGLIPLTHSLDVPGIMARNVGDVRLIFNKLHGHDTKDSTTVDVKLNDDDKNLDDLNNLTIGIPVEYNVENLSPNISKAWKEAEYMLRDAGVRIKQISLPHTEYSLACYSILNSSEVASNFACYDGIEYGYRTTKSDQNLEDLYIATREESLNDIVKSRIIAGNYFLLSQNYQRFFEKSLQIRRLISDDFSKVFHDVDFILTPVCLTNTMNYYRWNQMDQTEEAIREDYCTQPANMAGLPAISLPFKLDPDNNFLPIGLQLIGQQFDDYNLLKFSEKFEQLAKFPNLIFE</sequence>
<feature type="domain" description="Amidase" evidence="6">
    <location>
        <begin position="36"/>
        <end position="156"/>
    </location>
</feature>
<evidence type="ECO:0000313" key="7">
    <source>
        <dbReference type="EMBL" id="KAH9421489.1"/>
    </source>
</evidence>
<dbReference type="SUPFAM" id="SSF75304">
    <property type="entry name" value="Amidase signature (AS) enzymes"/>
    <property type="match status" value="1"/>
</dbReference>
<dbReference type="Pfam" id="PF01425">
    <property type="entry name" value="Amidase"/>
    <property type="match status" value="2"/>
</dbReference>
<name>A0ABQ8JFU3_DERPT</name>
<dbReference type="InterPro" id="IPR004412">
    <property type="entry name" value="GatA"/>
</dbReference>
<dbReference type="InterPro" id="IPR000120">
    <property type="entry name" value="Amidase"/>
</dbReference>
<comment type="similarity">
    <text evidence="5">Belongs to the amidase family. GatA subfamily.</text>
</comment>
<reference evidence="7 8" key="2">
    <citation type="journal article" date="2022" name="Mol. Biol. Evol.">
        <title>Comparative Genomics Reveals Insights into the Divergent Evolution of Astigmatic Mites and Household Pest Adaptations.</title>
        <authorList>
            <person name="Xiong Q."/>
            <person name="Wan A.T."/>
            <person name="Liu X."/>
            <person name="Fung C.S."/>
            <person name="Xiao X."/>
            <person name="Malainual N."/>
            <person name="Hou J."/>
            <person name="Wang L."/>
            <person name="Wang M."/>
            <person name="Yang K.Y."/>
            <person name="Cui Y."/>
            <person name="Leung E.L."/>
            <person name="Nong W."/>
            <person name="Shin S.K."/>
            <person name="Au S.W."/>
            <person name="Jeong K.Y."/>
            <person name="Chew F.T."/>
            <person name="Hui J.H."/>
            <person name="Leung T.F."/>
            <person name="Tungtrongchitr A."/>
            <person name="Zhong N."/>
            <person name="Liu Z."/>
            <person name="Tsui S.K."/>
        </authorList>
    </citation>
    <scope>NUCLEOTIDE SEQUENCE [LARGE SCALE GENOMIC DNA]</scope>
    <source>
        <strain evidence="7">Derp</strain>
    </source>
</reference>
<evidence type="ECO:0000256" key="2">
    <source>
        <dbReference type="ARBA" id="ARBA00022741"/>
    </source>
</evidence>
<keyword evidence="8" id="KW-1185">Reference proteome</keyword>
<dbReference type="Gene3D" id="3.90.1300.10">
    <property type="entry name" value="Amidase signature (AS) domain"/>
    <property type="match status" value="1"/>
</dbReference>
<evidence type="ECO:0000313" key="8">
    <source>
        <dbReference type="Proteomes" id="UP000887458"/>
    </source>
</evidence>
<proteinExistence type="inferred from homology"/>
<evidence type="ECO:0000259" key="6">
    <source>
        <dbReference type="Pfam" id="PF01425"/>
    </source>
</evidence>
<dbReference type="Proteomes" id="UP000887458">
    <property type="component" value="Unassembled WGS sequence"/>
</dbReference>
<feature type="active site" description="Charge relay system" evidence="5">
    <location>
        <position position="189"/>
    </location>
</feature>
<comment type="caution">
    <text evidence="7">The sequence shown here is derived from an EMBL/GenBank/DDBJ whole genome shotgun (WGS) entry which is preliminary data.</text>
</comment>
<evidence type="ECO:0000256" key="1">
    <source>
        <dbReference type="ARBA" id="ARBA00022598"/>
    </source>
</evidence>
<accession>A0ABQ8JFU3</accession>
<organism evidence="7 8">
    <name type="scientific">Dermatophagoides pteronyssinus</name>
    <name type="common">European house dust mite</name>
    <dbReference type="NCBI Taxonomy" id="6956"/>
    <lineage>
        <taxon>Eukaryota</taxon>
        <taxon>Metazoa</taxon>
        <taxon>Ecdysozoa</taxon>
        <taxon>Arthropoda</taxon>
        <taxon>Chelicerata</taxon>
        <taxon>Arachnida</taxon>
        <taxon>Acari</taxon>
        <taxon>Acariformes</taxon>
        <taxon>Sarcoptiformes</taxon>
        <taxon>Astigmata</taxon>
        <taxon>Psoroptidia</taxon>
        <taxon>Analgoidea</taxon>
        <taxon>Pyroglyphidae</taxon>
        <taxon>Dermatophagoidinae</taxon>
        <taxon>Dermatophagoides</taxon>
    </lineage>
</organism>
<dbReference type="InterPro" id="IPR036928">
    <property type="entry name" value="AS_sf"/>
</dbReference>
<reference evidence="7 8" key="1">
    <citation type="journal article" date="2018" name="J. Allergy Clin. Immunol.">
        <title>High-quality assembly of Dermatophagoides pteronyssinus genome and transcriptome reveals a wide range of novel allergens.</title>
        <authorList>
            <person name="Liu X.Y."/>
            <person name="Yang K.Y."/>
            <person name="Wang M.Q."/>
            <person name="Kwok J.S."/>
            <person name="Zeng X."/>
            <person name="Yang Z."/>
            <person name="Xiao X.J."/>
            <person name="Lau C.P."/>
            <person name="Li Y."/>
            <person name="Huang Z.M."/>
            <person name="Ba J.G."/>
            <person name="Yim A.K."/>
            <person name="Ouyang C.Y."/>
            <person name="Ngai S.M."/>
            <person name="Chan T.F."/>
            <person name="Leung E.L."/>
            <person name="Liu L."/>
            <person name="Liu Z.G."/>
            <person name="Tsui S.K."/>
        </authorList>
    </citation>
    <scope>NUCLEOTIDE SEQUENCE [LARGE SCALE GENOMIC DNA]</scope>
    <source>
        <strain evidence="7">Derp</strain>
    </source>
</reference>
<keyword evidence="1 5" id="KW-0436">Ligase</keyword>
<keyword evidence="3 5" id="KW-0067">ATP-binding</keyword>
<feature type="active site" description="Acyl-ester intermediate" evidence="5">
    <location>
        <position position="213"/>
    </location>
</feature>
<comment type="subunit">
    <text evidence="5">Subunit of the heterotrimeric GatCAB amidotransferase (AdT) complex, composed of A, B and C subunits.</text>
</comment>
<dbReference type="EMBL" id="NJHN03000040">
    <property type="protein sequence ID" value="KAH9421489.1"/>
    <property type="molecule type" value="Genomic_DNA"/>
</dbReference>
<comment type="subcellular location">
    <subcellularLocation>
        <location evidence="5">Mitochondrion</location>
    </subcellularLocation>
</comment>
<keyword evidence="5" id="KW-0496">Mitochondrion</keyword>
<feature type="active site" description="Charge relay system" evidence="5">
    <location>
        <position position="87"/>
    </location>
</feature>
<feature type="domain" description="Amidase" evidence="6">
    <location>
        <begin position="185"/>
        <end position="506"/>
    </location>
</feature>
<evidence type="ECO:0000256" key="4">
    <source>
        <dbReference type="ARBA" id="ARBA00022917"/>
    </source>
</evidence>
<comment type="catalytic activity">
    <reaction evidence="5">
        <text>L-glutamyl-tRNA(Gln) + L-glutamine + ATP + H2O = L-glutaminyl-tRNA(Gln) + L-glutamate + ADP + phosphate + H(+)</text>
        <dbReference type="Rhea" id="RHEA:17521"/>
        <dbReference type="Rhea" id="RHEA-COMP:9681"/>
        <dbReference type="Rhea" id="RHEA-COMP:9684"/>
        <dbReference type="ChEBI" id="CHEBI:15377"/>
        <dbReference type="ChEBI" id="CHEBI:15378"/>
        <dbReference type="ChEBI" id="CHEBI:29985"/>
        <dbReference type="ChEBI" id="CHEBI:30616"/>
        <dbReference type="ChEBI" id="CHEBI:43474"/>
        <dbReference type="ChEBI" id="CHEBI:58359"/>
        <dbReference type="ChEBI" id="CHEBI:78520"/>
        <dbReference type="ChEBI" id="CHEBI:78521"/>
        <dbReference type="ChEBI" id="CHEBI:456216"/>
        <dbReference type="EC" id="6.3.5.7"/>
    </reaction>
</comment>
<dbReference type="EC" id="6.3.5.7" evidence="5"/>
<gene>
    <name evidence="7" type="primary">QRSL1_1</name>
    <name evidence="7" type="ORF">DERP_012221</name>
</gene>
<keyword evidence="4 5" id="KW-0648">Protein biosynthesis</keyword>
<evidence type="ECO:0000256" key="5">
    <source>
        <dbReference type="HAMAP-Rule" id="MF_03150"/>
    </source>
</evidence>
<keyword evidence="2 5" id="KW-0547">Nucleotide-binding</keyword>
<protein>
    <recommendedName>
        <fullName evidence="5">Glutamyl-tRNA(Gln) amidotransferase subunit A, mitochondrial</fullName>
        <shortName evidence="5">Glu-AdT subunit A</shortName>
        <ecNumber evidence="5">6.3.5.7</ecNumber>
    </recommendedName>
</protein>
<comment type="function">
    <text evidence="5">Allows the formation of correctly charged Gln-tRNA(Gln) through the transamidation of misacylated Glu-tRNA(Gln) in the mitochondria. The reaction takes place in the presence of glutamine and ATP through an activated gamma-phospho-Glu-tRNA(Gln).</text>
</comment>